<dbReference type="Pfam" id="PF02322">
    <property type="entry name" value="Cyt_bd_oxida_II"/>
    <property type="match status" value="1"/>
</dbReference>
<feature type="transmembrane region" description="Helical" evidence="7">
    <location>
        <begin position="109"/>
        <end position="131"/>
    </location>
</feature>
<dbReference type="EMBL" id="BAAANY010000020">
    <property type="protein sequence ID" value="GAA1695466.1"/>
    <property type="molecule type" value="Genomic_DNA"/>
</dbReference>
<keyword evidence="6 7" id="KW-0472">Membrane</keyword>
<accession>A0ABN2HY11</accession>
<reference evidence="8 9" key="1">
    <citation type="journal article" date="2019" name="Int. J. Syst. Evol. Microbiol.">
        <title>The Global Catalogue of Microorganisms (GCM) 10K type strain sequencing project: providing services to taxonomists for standard genome sequencing and annotation.</title>
        <authorList>
            <consortium name="The Broad Institute Genomics Platform"/>
            <consortium name="The Broad Institute Genome Sequencing Center for Infectious Disease"/>
            <person name="Wu L."/>
            <person name="Ma J."/>
        </authorList>
    </citation>
    <scope>NUCLEOTIDE SEQUENCE [LARGE SCALE GENOMIC DNA]</scope>
    <source>
        <strain evidence="8 9">JCM 14718</strain>
    </source>
</reference>
<organism evidence="8 9">
    <name type="scientific">Fodinicola feengrottensis</name>
    <dbReference type="NCBI Taxonomy" id="435914"/>
    <lineage>
        <taxon>Bacteria</taxon>
        <taxon>Bacillati</taxon>
        <taxon>Actinomycetota</taxon>
        <taxon>Actinomycetes</taxon>
        <taxon>Mycobacteriales</taxon>
        <taxon>Fodinicola</taxon>
    </lineage>
</organism>
<dbReference type="PANTHER" id="PTHR43141">
    <property type="entry name" value="CYTOCHROME BD2 SUBUNIT II"/>
    <property type="match status" value="1"/>
</dbReference>
<keyword evidence="4 7" id="KW-0812">Transmembrane</keyword>
<evidence type="ECO:0000256" key="6">
    <source>
        <dbReference type="ARBA" id="ARBA00023136"/>
    </source>
</evidence>
<evidence type="ECO:0000313" key="9">
    <source>
        <dbReference type="Proteomes" id="UP001500618"/>
    </source>
</evidence>
<evidence type="ECO:0000256" key="4">
    <source>
        <dbReference type="ARBA" id="ARBA00022692"/>
    </source>
</evidence>
<proteinExistence type="inferred from homology"/>
<comment type="subcellular location">
    <subcellularLocation>
        <location evidence="1">Cell membrane</location>
        <topology evidence="1">Multi-pass membrane protein</topology>
    </subcellularLocation>
</comment>
<dbReference type="InterPro" id="IPR003317">
    <property type="entry name" value="Cyt-d_oxidase_su2"/>
</dbReference>
<keyword evidence="3" id="KW-1003">Cell membrane</keyword>
<evidence type="ECO:0000256" key="1">
    <source>
        <dbReference type="ARBA" id="ARBA00004651"/>
    </source>
</evidence>
<feature type="transmembrane region" description="Helical" evidence="7">
    <location>
        <begin position="151"/>
        <end position="172"/>
    </location>
</feature>
<feature type="transmembrane region" description="Helical" evidence="7">
    <location>
        <begin position="42"/>
        <end position="70"/>
    </location>
</feature>
<evidence type="ECO:0000256" key="7">
    <source>
        <dbReference type="SAM" id="Phobius"/>
    </source>
</evidence>
<dbReference type="Proteomes" id="UP001500618">
    <property type="component" value="Unassembled WGS sequence"/>
</dbReference>
<feature type="transmembrane region" description="Helical" evidence="7">
    <location>
        <begin position="225"/>
        <end position="248"/>
    </location>
</feature>
<feature type="transmembrane region" description="Helical" evidence="7">
    <location>
        <begin position="76"/>
        <end position="97"/>
    </location>
</feature>
<keyword evidence="9" id="KW-1185">Reference proteome</keyword>
<gene>
    <name evidence="8" type="ORF">GCM10009765_50850</name>
</gene>
<evidence type="ECO:0000256" key="2">
    <source>
        <dbReference type="ARBA" id="ARBA00007543"/>
    </source>
</evidence>
<evidence type="ECO:0000256" key="3">
    <source>
        <dbReference type="ARBA" id="ARBA00022475"/>
    </source>
</evidence>
<comment type="similarity">
    <text evidence="2">Belongs to the cytochrome ubiquinol oxidase subunit 2 family.</text>
</comment>
<evidence type="ECO:0008006" key="10">
    <source>
        <dbReference type="Google" id="ProtNLM"/>
    </source>
</evidence>
<evidence type="ECO:0000313" key="8">
    <source>
        <dbReference type="EMBL" id="GAA1695466.1"/>
    </source>
</evidence>
<feature type="transmembrane region" description="Helical" evidence="7">
    <location>
        <begin position="193"/>
        <end position="213"/>
    </location>
</feature>
<dbReference type="RefSeq" id="WP_344312995.1">
    <property type="nucleotide sequence ID" value="NZ_BAAANY010000020.1"/>
</dbReference>
<sequence length="258" mass="27330">MDVIAVALLTFFAVGYFVLAGADIGVGMVLPFLGRRPGERRLVIASFGPFFLANEVWLVGTAGLLVGFFPNLEGKLLTGLFPAVVCLLLGWICRDLGLWLRGRMNARPWWWCCDAAIVAGSWTVALSWGWIAASVLGQSSAAVASGPGTVLAALTVASLFVLHGLAYATLRLSGELRSRARALSGPAGEVRTYILTSAGLVALTVGMGFRLPLLDSAADSATLQLLVPAVVLLTPFLLLSQILVWLVCGGRVTWPSYL</sequence>
<comment type="caution">
    <text evidence="8">The sequence shown here is derived from an EMBL/GenBank/DDBJ whole genome shotgun (WGS) entry which is preliminary data.</text>
</comment>
<keyword evidence="5 7" id="KW-1133">Transmembrane helix</keyword>
<name>A0ABN2HY11_9ACTN</name>
<feature type="transmembrane region" description="Helical" evidence="7">
    <location>
        <begin position="6"/>
        <end position="30"/>
    </location>
</feature>
<protein>
    <recommendedName>
        <fullName evidence="10">Cytochrome d ubiquinol oxidase subunit II</fullName>
    </recommendedName>
</protein>
<evidence type="ECO:0000256" key="5">
    <source>
        <dbReference type="ARBA" id="ARBA00022989"/>
    </source>
</evidence>
<dbReference type="PANTHER" id="PTHR43141:SF4">
    <property type="entry name" value="CYTOCHROME BD2 SUBUNIT II"/>
    <property type="match status" value="1"/>
</dbReference>